<dbReference type="EMBL" id="QGHA01000008">
    <property type="protein sequence ID" value="PWK75296.1"/>
    <property type="molecule type" value="Genomic_DNA"/>
</dbReference>
<comment type="caution">
    <text evidence="2">The sequence shown here is derived from an EMBL/GenBank/DDBJ whole genome shotgun (WGS) entry which is preliminary data.</text>
</comment>
<keyword evidence="3" id="KW-1185">Reference proteome</keyword>
<reference evidence="2 3" key="1">
    <citation type="submission" date="2018-05" db="EMBL/GenBank/DDBJ databases">
        <title>Genomic Encyclopedia of Archaeal and Bacterial Type Strains, Phase II (KMG-II): from individual species to whole genera.</title>
        <authorList>
            <person name="Goeker M."/>
        </authorList>
    </citation>
    <scope>NUCLEOTIDE SEQUENCE [LARGE SCALE GENOMIC DNA]</scope>
    <source>
        <strain evidence="2 3">DSM 19975</strain>
    </source>
</reference>
<evidence type="ECO:0000313" key="3">
    <source>
        <dbReference type="Proteomes" id="UP000245678"/>
    </source>
</evidence>
<dbReference type="AlphaFoldDB" id="A0A316H4E9"/>
<dbReference type="Proteomes" id="UP000245678">
    <property type="component" value="Unassembled WGS sequence"/>
</dbReference>
<evidence type="ECO:0000256" key="1">
    <source>
        <dbReference type="SAM" id="SignalP"/>
    </source>
</evidence>
<proteinExistence type="predicted"/>
<feature type="signal peptide" evidence="1">
    <location>
        <begin position="1"/>
        <end position="22"/>
    </location>
</feature>
<protein>
    <recommendedName>
        <fullName evidence="4">TonB-like protein</fullName>
    </recommendedName>
</protein>
<accession>A0A316H4E9</accession>
<evidence type="ECO:0008006" key="4">
    <source>
        <dbReference type="Google" id="ProtNLM"/>
    </source>
</evidence>
<gene>
    <name evidence="2" type="ORF">LX99_03789</name>
</gene>
<name>A0A316H4E9_9SPHI</name>
<feature type="chain" id="PRO_5016410418" description="TonB-like protein" evidence="1">
    <location>
        <begin position="23"/>
        <end position="181"/>
    </location>
</feature>
<organism evidence="2 3">
    <name type="scientific">Mucilaginibacter oryzae</name>
    <dbReference type="NCBI Taxonomy" id="468058"/>
    <lineage>
        <taxon>Bacteria</taxon>
        <taxon>Pseudomonadati</taxon>
        <taxon>Bacteroidota</taxon>
        <taxon>Sphingobacteriia</taxon>
        <taxon>Sphingobacteriales</taxon>
        <taxon>Sphingobacteriaceae</taxon>
        <taxon>Mucilaginibacter</taxon>
    </lineage>
</organism>
<evidence type="ECO:0000313" key="2">
    <source>
        <dbReference type="EMBL" id="PWK75296.1"/>
    </source>
</evidence>
<keyword evidence="1" id="KW-0732">Signal</keyword>
<sequence length="181" mass="21481">MKKYLNFLIVFFFFFCISNSNAQIKFNTDIKSIRNEKFKRSPADSLYFEINNFIYRAFYNPLYMSNKNPTFAVLRVDITWNGQVTDMRFSDSADSVFIKAWNEKLKTHDIKATFRRYAIAKSYEYVSLLIPVSYEPMQPESDKHYTNNYFESYMKFNKRDFEGKAIILAPIFIPVLANGEM</sequence>